<keyword evidence="1" id="KW-0663">Pyridoxal phosphate</keyword>
<dbReference type="Pfam" id="PF00266">
    <property type="entry name" value="Aminotran_5"/>
    <property type="match status" value="1"/>
</dbReference>
<dbReference type="EMBL" id="QGNW01001876">
    <property type="protein sequence ID" value="RVW28853.1"/>
    <property type="molecule type" value="Genomic_DNA"/>
</dbReference>
<name>A0A438D058_VITVI</name>
<evidence type="ECO:0000256" key="2">
    <source>
        <dbReference type="SAM" id="MobiDB-lite"/>
    </source>
</evidence>
<comment type="caution">
    <text evidence="4">The sequence shown here is derived from an EMBL/GenBank/DDBJ whole genome shotgun (WGS) entry which is preliminary data.</text>
</comment>
<feature type="domain" description="Aminotransferase class V" evidence="3">
    <location>
        <begin position="231"/>
        <end position="312"/>
    </location>
</feature>
<evidence type="ECO:0000313" key="4">
    <source>
        <dbReference type="EMBL" id="RVW28853.1"/>
    </source>
</evidence>
<gene>
    <name evidence="4" type="primary">CpNIFS3_0</name>
    <name evidence="4" type="ORF">CK203_094871</name>
</gene>
<reference evidence="4 5" key="1">
    <citation type="journal article" date="2018" name="PLoS Genet.">
        <title>Population sequencing reveals clonal diversity and ancestral inbreeding in the grapevine cultivar Chardonnay.</title>
        <authorList>
            <person name="Roach M.J."/>
            <person name="Johnson D.L."/>
            <person name="Bohlmann J."/>
            <person name="van Vuuren H.J."/>
            <person name="Jones S.J."/>
            <person name="Pretorius I.S."/>
            <person name="Schmidt S.A."/>
            <person name="Borneman A.R."/>
        </authorList>
    </citation>
    <scope>NUCLEOTIDE SEQUENCE [LARGE SCALE GENOMIC DNA]</scope>
    <source>
        <strain evidence="5">cv. Chardonnay</strain>
        <tissue evidence="4">Leaf</tissue>
    </source>
</reference>
<feature type="compositionally biased region" description="Low complexity" evidence="2">
    <location>
        <begin position="57"/>
        <end position="72"/>
    </location>
</feature>
<dbReference type="InterPro" id="IPR000192">
    <property type="entry name" value="Aminotrans_V_dom"/>
</dbReference>
<dbReference type="AlphaFoldDB" id="A0A438D058"/>
<feature type="compositionally biased region" description="Low complexity" evidence="2">
    <location>
        <begin position="183"/>
        <end position="222"/>
    </location>
</feature>
<organism evidence="4 5">
    <name type="scientific">Vitis vinifera</name>
    <name type="common">Grape</name>
    <dbReference type="NCBI Taxonomy" id="29760"/>
    <lineage>
        <taxon>Eukaryota</taxon>
        <taxon>Viridiplantae</taxon>
        <taxon>Streptophyta</taxon>
        <taxon>Embryophyta</taxon>
        <taxon>Tracheophyta</taxon>
        <taxon>Spermatophyta</taxon>
        <taxon>Magnoliopsida</taxon>
        <taxon>eudicotyledons</taxon>
        <taxon>Gunneridae</taxon>
        <taxon>Pentapetalae</taxon>
        <taxon>rosids</taxon>
        <taxon>Vitales</taxon>
        <taxon>Vitaceae</taxon>
        <taxon>Viteae</taxon>
        <taxon>Vitis</taxon>
    </lineage>
</organism>
<dbReference type="PANTHER" id="PTHR43092">
    <property type="entry name" value="L-CYSTEINE DESULFHYDRASE"/>
    <property type="match status" value="1"/>
</dbReference>
<dbReference type="InterPro" id="IPR015424">
    <property type="entry name" value="PyrdxlP-dep_Trfase"/>
</dbReference>
<feature type="region of interest" description="Disordered" evidence="2">
    <location>
        <begin position="171"/>
        <end position="227"/>
    </location>
</feature>
<evidence type="ECO:0000256" key="1">
    <source>
        <dbReference type="ARBA" id="ARBA00022898"/>
    </source>
</evidence>
<evidence type="ECO:0000259" key="3">
    <source>
        <dbReference type="Pfam" id="PF00266"/>
    </source>
</evidence>
<evidence type="ECO:0000313" key="5">
    <source>
        <dbReference type="Proteomes" id="UP000288805"/>
    </source>
</evidence>
<dbReference type="Proteomes" id="UP000288805">
    <property type="component" value="Unassembled WGS sequence"/>
</dbReference>
<dbReference type="PANTHER" id="PTHR43092:SF2">
    <property type="entry name" value="HERCYNYLCYSTEINE SULFOXIDE LYASE"/>
    <property type="match status" value="1"/>
</dbReference>
<dbReference type="InterPro" id="IPR015421">
    <property type="entry name" value="PyrdxlP-dep_Trfase_major"/>
</dbReference>
<dbReference type="SUPFAM" id="SSF53383">
    <property type="entry name" value="PLP-dependent transferases"/>
    <property type="match status" value="1"/>
</dbReference>
<dbReference type="Gene3D" id="3.40.640.10">
    <property type="entry name" value="Type I PLP-dependent aspartate aminotransferase-like (Major domain)"/>
    <property type="match status" value="1"/>
</dbReference>
<accession>A0A438D058</accession>
<proteinExistence type="predicted"/>
<feature type="region of interest" description="Disordered" evidence="2">
    <location>
        <begin position="57"/>
        <end position="89"/>
    </location>
</feature>
<sequence length="485" mass="53782">MGRRMSRAMCMTWRHSSRLFSCCPLPFASPSLLAPSHFHYIIPDIIVSHHYSHLLSSQNPSSQSSTMESSPPHYRENESNGTHNISKKSKPMLISESELRFEFSHHDPIIARINNGSFGSCPASVTAAQHHWQLLFLRQPDHFYFNRLQPAILRSRTLIKDLVNADHVDEISLSTTPPPPPQSSSSKSLGPSQKADSRGATPSSCSTTPTAPSRSPSTPTRALMRGKANSGRVRLAVIDHITSMPSVLIPVKELVKICREEGVDQVFVDAAHGIGCTDVDMKEIGADFYTSNLHKWFFCPPSVAFLYCRKTPETCPELHHPVVSHEYGNGLAIESGWIGTRDYSAQLVVSDAIEFTNRFEGGIEGIKKRNHDGVVEMGKMLASAWGTNLGTPQEMCASLIMVGLPVSLGISSDSDAMKLRKHLRENLGVEVPIYYRHPKDGEVNPITGYARISYQVYNTIHDYYKFRDAVNQLVSDGFACALFSK</sequence>
<protein>
    <submittedName>
        <fullName evidence="4">Putative L-cysteine desulfhydrase, chloroplastic</fullName>
    </submittedName>
</protein>